<keyword evidence="2" id="KW-0012">Acyltransferase</keyword>
<gene>
    <name evidence="2" type="ORF">SAMN05421545_3231</name>
</gene>
<feature type="transmembrane region" description="Helical" evidence="1">
    <location>
        <begin position="320"/>
        <end position="340"/>
    </location>
</feature>
<evidence type="ECO:0000256" key="1">
    <source>
        <dbReference type="SAM" id="Phobius"/>
    </source>
</evidence>
<reference evidence="3" key="1">
    <citation type="submission" date="2017-01" db="EMBL/GenBank/DDBJ databases">
        <authorList>
            <person name="Varghese N."/>
            <person name="Submissions S."/>
        </authorList>
    </citation>
    <scope>NUCLEOTIDE SEQUENCE [LARGE SCALE GENOMIC DNA]</scope>
    <source>
        <strain evidence="3">DM9</strain>
    </source>
</reference>
<feature type="transmembrane region" description="Helical" evidence="1">
    <location>
        <begin position="252"/>
        <end position="271"/>
    </location>
</feature>
<organism evidence="2 3">
    <name type="scientific">Pontibacter lucknowensis</name>
    <dbReference type="NCBI Taxonomy" id="1077936"/>
    <lineage>
        <taxon>Bacteria</taxon>
        <taxon>Pseudomonadati</taxon>
        <taxon>Bacteroidota</taxon>
        <taxon>Cytophagia</taxon>
        <taxon>Cytophagales</taxon>
        <taxon>Hymenobacteraceae</taxon>
        <taxon>Pontibacter</taxon>
    </lineage>
</organism>
<dbReference type="Proteomes" id="UP000185924">
    <property type="component" value="Unassembled WGS sequence"/>
</dbReference>
<dbReference type="PANTHER" id="PTHR31061">
    <property type="entry name" value="LD22376P"/>
    <property type="match status" value="1"/>
</dbReference>
<name>A0A1N7A5F6_9BACT</name>
<evidence type="ECO:0000313" key="3">
    <source>
        <dbReference type="Proteomes" id="UP000185924"/>
    </source>
</evidence>
<feature type="transmembrane region" description="Helical" evidence="1">
    <location>
        <begin position="103"/>
        <end position="120"/>
    </location>
</feature>
<keyword evidence="3" id="KW-1185">Reference proteome</keyword>
<keyword evidence="1" id="KW-0472">Membrane</keyword>
<dbReference type="AlphaFoldDB" id="A0A1N7A5F6"/>
<dbReference type="PANTHER" id="PTHR31061:SF24">
    <property type="entry name" value="LD22376P"/>
    <property type="match status" value="1"/>
</dbReference>
<feature type="transmembrane region" description="Helical" evidence="1">
    <location>
        <begin position="163"/>
        <end position="181"/>
    </location>
</feature>
<sequence>MTKLSTAPPLTDAGLLRPQTYERYLSLDVLRGLTIALMVVVNNPGSWGSIYAPFKHAAWHGFTVTDLVFPSFLFVVGNAMSFSMRKFETQPDSVFLRKVLKRTALIFLIGLFLNLFPFVMRNPEGAIVMKDFTAVRIMGVLQRIALCYFIASLAVHYLKFKGAAIFSVVVLLGYWAVMYFFGDAADPYSLAGNAARKFDDLIIPETNLYKGFGIPFDPEGLLSTLPATVNVIAGYFAGLFIQKNGNNLSTVFKLMVAGAILVAMALVWDIYFPINKPIWTSSYVLHSVGLSVMLIAGLMLVIEVLGFVKWSYFFEAFGKNPLFIFAFATLVIKLLNFIRIDDMSLQKWLYTHLFLSWSEGKTASLLFALGYMLTMWVIGFWMDKKKIYVKV</sequence>
<feature type="transmembrane region" description="Helical" evidence="1">
    <location>
        <begin position="24"/>
        <end position="41"/>
    </location>
</feature>
<feature type="transmembrane region" description="Helical" evidence="1">
    <location>
        <begin position="61"/>
        <end position="82"/>
    </location>
</feature>
<dbReference type="STRING" id="1077936.SAMN05421545_3231"/>
<proteinExistence type="predicted"/>
<keyword evidence="1" id="KW-0812">Transmembrane</keyword>
<feature type="transmembrane region" description="Helical" evidence="1">
    <location>
        <begin position="140"/>
        <end position="158"/>
    </location>
</feature>
<dbReference type="RefSeq" id="WP_076422830.1">
    <property type="nucleotide sequence ID" value="NZ_FTNM01000005.1"/>
</dbReference>
<feature type="transmembrane region" description="Helical" evidence="1">
    <location>
        <begin position="283"/>
        <end position="308"/>
    </location>
</feature>
<protein>
    <submittedName>
        <fullName evidence="2">Predicted acyltransferase</fullName>
    </submittedName>
</protein>
<accession>A0A1N7A5F6</accession>
<feature type="transmembrane region" description="Helical" evidence="1">
    <location>
        <begin position="220"/>
        <end position="240"/>
    </location>
</feature>
<evidence type="ECO:0000313" key="2">
    <source>
        <dbReference type="EMBL" id="SIR34268.1"/>
    </source>
</evidence>
<keyword evidence="2" id="KW-0808">Transferase</keyword>
<keyword evidence="1" id="KW-1133">Transmembrane helix</keyword>
<dbReference type="EMBL" id="FTNM01000005">
    <property type="protein sequence ID" value="SIR34268.1"/>
    <property type="molecule type" value="Genomic_DNA"/>
</dbReference>
<feature type="transmembrane region" description="Helical" evidence="1">
    <location>
        <begin position="360"/>
        <end position="382"/>
    </location>
</feature>
<dbReference type="OrthoDB" id="9788724at2"/>
<dbReference type="GO" id="GO:0016746">
    <property type="term" value="F:acyltransferase activity"/>
    <property type="evidence" value="ECO:0007669"/>
    <property type="project" value="UniProtKB-KW"/>
</dbReference>